<dbReference type="InterPro" id="IPR013658">
    <property type="entry name" value="SGL"/>
</dbReference>
<dbReference type="Proteomes" id="UP001054854">
    <property type="component" value="Unassembled WGS sequence"/>
</dbReference>
<dbReference type="SUPFAM" id="SSF63829">
    <property type="entry name" value="Calcium-dependent phosphotriesterase"/>
    <property type="match status" value="1"/>
</dbReference>
<organism evidence="4 5">
    <name type="scientific">Streptomyces hygroscopicus</name>
    <dbReference type="NCBI Taxonomy" id="1912"/>
    <lineage>
        <taxon>Bacteria</taxon>
        <taxon>Bacillati</taxon>
        <taxon>Actinomycetota</taxon>
        <taxon>Actinomycetes</taxon>
        <taxon>Kitasatosporales</taxon>
        <taxon>Streptomycetaceae</taxon>
        <taxon>Streptomyces</taxon>
        <taxon>Streptomyces violaceusniger group</taxon>
    </lineage>
</organism>
<protein>
    <recommendedName>
        <fullName evidence="3">SMP-30/Gluconolactonase/LRE-like region domain-containing protein</fullName>
    </recommendedName>
</protein>
<evidence type="ECO:0000313" key="4">
    <source>
        <dbReference type="EMBL" id="GHJ32696.1"/>
    </source>
</evidence>
<dbReference type="RefSeq" id="WP_236259103.1">
    <property type="nucleotide sequence ID" value="NZ_BNEK01000005.1"/>
</dbReference>
<accession>A0ABQ3UAR0</accession>
<sequence length="283" mass="29868">MTMRPYATGLVWGESPRWHDGALWVSDTQGARLWTDASGEWRPADLDSPCNGLWFLPDGRLVGAMLREQRIGQWDGRAWRDYADLADLGVGPLGDLTGDADGNLYVDDVAFDAAAGEEPAPGRIILVRPDHSVAVAAEDVEFPNGLALVDAGATLVVAQTAARRLTAFEVLADGTLGERRCYADLADLVGPNARPDGIWPAEQGVWVATTSGQAVVRVGEGTVHETVSTAPLLPIACCLRDDGLVIATLADTHGAPLLDAVKSRAVTASAVLIEPAEAARTTP</sequence>
<keyword evidence="5" id="KW-1185">Reference proteome</keyword>
<dbReference type="Pfam" id="PF08450">
    <property type="entry name" value="SGL"/>
    <property type="match status" value="1"/>
</dbReference>
<dbReference type="InterPro" id="IPR051262">
    <property type="entry name" value="SMP-30/CGR1_Lactonase"/>
</dbReference>
<proteinExistence type="inferred from homology"/>
<evidence type="ECO:0000256" key="1">
    <source>
        <dbReference type="ARBA" id="ARBA00008853"/>
    </source>
</evidence>
<reference evidence="4" key="1">
    <citation type="submission" date="2024-05" db="EMBL/GenBank/DDBJ databases">
        <title>Whole genome shotgun sequence of Streptomyces hygroscopicus NBRC 113678.</title>
        <authorList>
            <person name="Komaki H."/>
            <person name="Tamura T."/>
        </authorList>
    </citation>
    <scope>NUCLEOTIDE SEQUENCE</scope>
    <source>
        <strain evidence="4">N11-34</strain>
    </source>
</reference>
<evidence type="ECO:0000313" key="5">
    <source>
        <dbReference type="Proteomes" id="UP001054854"/>
    </source>
</evidence>
<feature type="domain" description="SMP-30/Gluconolactonase/LRE-like region" evidence="3">
    <location>
        <begin position="12"/>
        <end position="239"/>
    </location>
</feature>
<gene>
    <name evidence="4" type="ORF">TPA0910_71290</name>
</gene>
<comment type="similarity">
    <text evidence="1">Belongs to the SMP-30/CGR1 family.</text>
</comment>
<dbReference type="PANTHER" id="PTHR47572">
    <property type="entry name" value="LIPOPROTEIN-RELATED"/>
    <property type="match status" value="1"/>
</dbReference>
<dbReference type="Gene3D" id="2.120.10.30">
    <property type="entry name" value="TolB, C-terminal domain"/>
    <property type="match status" value="1"/>
</dbReference>
<keyword evidence="2" id="KW-0378">Hydrolase</keyword>
<evidence type="ECO:0000259" key="3">
    <source>
        <dbReference type="Pfam" id="PF08450"/>
    </source>
</evidence>
<dbReference type="PANTHER" id="PTHR47572:SF4">
    <property type="entry name" value="LACTONASE DRP35"/>
    <property type="match status" value="1"/>
</dbReference>
<name>A0ABQ3UAR0_STRHY</name>
<dbReference type="EMBL" id="BNEK01000005">
    <property type="protein sequence ID" value="GHJ32696.1"/>
    <property type="molecule type" value="Genomic_DNA"/>
</dbReference>
<evidence type="ECO:0000256" key="2">
    <source>
        <dbReference type="ARBA" id="ARBA00022801"/>
    </source>
</evidence>
<comment type="caution">
    <text evidence="4">The sequence shown here is derived from an EMBL/GenBank/DDBJ whole genome shotgun (WGS) entry which is preliminary data.</text>
</comment>
<dbReference type="InterPro" id="IPR011042">
    <property type="entry name" value="6-blade_b-propeller_TolB-like"/>
</dbReference>